<evidence type="ECO:0000256" key="2">
    <source>
        <dbReference type="ARBA" id="ARBA00004305"/>
    </source>
</evidence>
<dbReference type="GO" id="GO:0005759">
    <property type="term" value="C:mitochondrial matrix"/>
    <property type="evidence" value="ECO:0007669"/>
    <property type="project" value="UniProtKB-SubCell"/>
</dbReference>
<evidence type="ECO:0000256" key="4">
    <source>
        <dbReference type="ARBA" id="ARBA00022741"/>
    </source>
</evidence>
<dbReference type="PANTHER" id="PTHR18866">
    <property type="entry name" value="CARBOXYLASE:PYRUVATE/ACETYL-COA/PROPIONYL-COA CARBOXYLASE"/>
    <property type="match status" value="1"/>
</dbReference>
<dbReference type="InterPro" id="IPR011053">
    <property type="entry name" value="Single_hybrid_motif"/>
</dbReference>
<evidence type="ECO:0000256" key="1">
    <source>
        <dbReference type="ARBA" id="ARBA00001953"/>
    </source>
</evidence>
<dbReference type="InterPro" id="IPR016185">
    <property type="entry name" value="PreATP-grasp_dom_sf"/>
</dbReference>
<dbReference type="PROSITE" id="PS50979">
    <property type="entry name" value="BC"/>
    <property type="match status" value="1"/>
</dbReference>
<dbReference type="Pfam" id="PF00364">
    <property type="entry name" value="Biotin_lipoyl"/>
    <property type="match status" value="1"/>
</dbReference>
<dbReference type="AlphaFoldDB" id="D8LKC3"/>
<dbReference type="InterPro" id="IPR013815">
    <property type="entry name" value="ATP_grasp_subdomain_1"/>
</dbReference>
<sequence length="745" mass="79122">MAFLGNRWLLRSACSPPFAMSRRRMSAASNKMFSKILIANRGEIACRIIKTAKRMGVATVAVYSDADANSLHVALADEAIRIGPPPALESYLRGDNILEAATRSGAQAVHPGYGFLSENATFAKQCASAGVTFIGPPEKAIDQMGSKSVAKAIMSDAGVPVCPGYHGEDQSDAFLEEEAKRVGFPVMIKAVMGGGGKGMRLVQTPEGFQSALEACRREAAAGFADDRMLLERYVNEPRHVEVQVFADTLGNAVHLFERDCSVQRRHQKVLEEAPAPGISDATRAELGEAAVRAAKAVGYVGAGTVEFLMDTRTQEFFFCEMNTRLQVEHPVTEMVTGLDLVEWQLRVAAGQELPLKNQADIPLVGHAIEARICAENVARGFLPVAGTLRRMRLPSGAGSGAGGGDGDGGEVKIRVDTGVQEGDAVSVHYDPMVAKLIVHAPTRSAGLHGLRKALRDFQVVGLPTNIDFCERVAGHRGFEEGGVTTAFLEEHGDEVVPSPETMPPPPHAVVLASVAVLLEEQTAVTFPNDTSPWSARSGPWRAVGVRKQKLALASRDTAAGADGADEAGSEVTVECLADGGYVVEMQGARFAVSGAQLDAGGAMTAIVDGRRYSLDATVEGWGAVGAEGEVTLWCNHGPLEGDGYDRNRYELVVTRPRGRGARGSSKSTAESTGRVTSPMPGRVVRVLAESGQDVEKGQELMILEAMKMEHTVPAPFAGKVDLVSYVAGDLVDEGSVLITLKPLTK</sequence>
<dbReference type="Gene3D" id="3.30.700.40">
    <property type="match status" value="1"/>
</dbReference>
<keyword evidence="7" id="KW-0496">Mitochondrion</keyword>
<dbReference type="EMBL" id="FN649727">
    <property type="protein sequence ID" value="CBN76068.1"/>
    <property type="molecule type" value="Genomic_DNA"/>
</dbReference>
<comment type="cofactor">
    <cofactor evidence="1">
        <name>biotin</name>
        <dbReference type="ChEBI" id="CHEBI:57586"/>
    </cofactor>
</comment>
<dbReference type="SMART" id="SM00878">
    <property type="entry name" value="Biotin_carb_C"/>
    <property type="match status" value="1"/>
</dbReference>
<dbReference type="Proteomes" id="UP000002630">
    <property type="component" value="Linkage Group LG02"/>
</dbReference>
<dbReference type="PROSITE" id="PS00188">
    <property type="entry name" value="BIOTIN"/>
    <property type="match status" value="1"/>
</dbReference>
<keyword evidence="15" id="KW-1185">Reference proteome</keyword>
<evidence type="ECO:0000313" key="15">
    <source>
        <dbReference type="Proteomes" id="UP000002630"/>
    </source>
</evidence>
<dbReference type="InterPro" id="IPR005479">
    <property type="entry name" value="CPAse_ATP-bd"/>
</dbReference>
<evidence type="ECO:0000256" key="7">
    <source>
        <dbReference type="ARBA" id="ARBA00023128"/>
    </source>
</evidence>
<evidence type="ECO:0000259" key="11">
    <source>
        <dbReference type="PROSITE" id="PS50968"/>
    </source>
</evidence>
<feature type="domain" description="ATP-grasp" evidence="12">
    <location>
        <begin position="151"/>
        <end position="349"/>
    </location>
</feature>
<protein>
    <submittedName>
        <fullName evidence="14">Carboxylase</fullName>
    </submittedName>
</protein>
<dbReference type="SUPFAM" id="SSF56059">
    <property type="entry name" value="Glutathione synthetase ATP-binding domain-like"/>
    <property type="match status" value="1"/>
</dbReference>
<dbReference type="FunFam" id="3.30.1490.20:FF:000003">
    <property type="entry name" value="acetyl-CoA carboxylase isoform X1"/>
    <property type="match status" value="1"/>
</dbReference>
<dbReference type="InterPro" id="IPR001882">
    <property type="entry name" value="Biotin_BS"/>
</dbReference>
<gene>
    <name evidence="14" type="ORF">Esi_0292_0036</name>
</gene>
<reference evidence="14 15" key="1">
    <citation type="journal article" date="2010" name="Nature">
        <title>The Ectocarpus genome and the independent evolution of multicellularity in brown algae.</title>
        <authorList>
            <person name="Cock J.M."/>
            <person name="Sterck L."/>
            <person name="Rouze P."/>
            <person name="Scornet D."/>
            <person name="Allen A.E."/>
            <person name="Amoutzias G."/>
            <person name="Anthouard V."/>
            <person name="Artiguenave F."/>
            <person name="Aury J.M."/>
            <person name="Badger J.H."/>
            <person name="Beszteri B."/>
            <person name="Billiau K."/>
            <person name="Bonnet E."/>
            <person name="Bothwell J.H."/>
            <person name="Bowler C."/>
            <person name="Boyen C."/>
            <person name="Brownlee C."/>
            <person name="Carrano C.J."/>
            <person name="Charrier B."/>
            <person name="Cho G.Y."/>
            <person name="Coelho S.M."/>
            <person name="Collen J."/>
            <person name="Corre E."/>
            <person name="Da Silva C."/>
            <person name="Delage L."/>
            <person name="Delaroque N."/>
            <person name="Dittami S.M."/>
            <person name="Doulbeau S."/>
            <person name="Elias M."/>
            <person name="Farnham G."/>
            <person name="Gachon C.M."/>
            <person name="Gschloessl B."/>
            <person name="Heesch S."/>
            <person name="Jabbari K."/>
            <person name="Jubin C."/>
            <person name="Kawai H."/>
            <person name="Kimura K."/>
            <person name="Kloareg B."/>
            <person name="Kupper F.C."/>
            <person name="Lang D."/>
            <person name="Le Bail A."/>
            <person name="Leblanc C."/>
            <person name="Lerouge P."/>
            <person name="Lohr M."/>
            <person name="Lopez P.J."/>
            <person name="Martens C."/>
            <person name="Maumus F."/>
            <person name="Michel G."/>
            <person name="Miranda-Saavedra D."/>
            <person name="Morales J."/>
            <person name="Moreau H."/>
            <person name="Motomura T."/>
            <person name="Nagasato C."/>
            <person name="Napoli C.A."/>
            <person name="Nelson D.R."/>
            <person name="Nyvall-Collen P."/>
            <person name="Peters A.F."/>
            <person name="Pommier C."/>
            <person name="Potin P."/>
            <person name="Poulain J."/>
            <person name="Quesneville H."/>
            <person name="Read B."/>
            <person name="Rensing S.A."/>
            <person name="Ritter A."/>
            <person name="Rousvoal S."/>
            <person name="Samanta M."/>
            <person name="Samson G."/>
            <person name="Schroeder D.C."/>
            <person name="Segurens B."/>
            <person name="Strittmatter M."/>
            <person name="Tonon T."/>
            <person name="Tregear J.W."/>
            <person name="Valentin K."/>
            <person name="von Dassow P."/>
            <person name="Yamagishi T."/>
            <person name="Van de Peer Y."/>
            <person name="Wincker P."/>
        </authorList>
    </citation>
    <scope>NUCLEOTIDE SEQUENCE [LARGE SCALE GENOMIC DNA]</scope>
    <source>
        <strain evidence="15">Ec32 / CCAP1310/4</strain>
    </source>
</reference>
<dbReference type="FunFam" id="3.40.50.20:FF:000010">
    <property type="entry name" value="Propionyl-CoA carboxylase subunit alpha"/>
    <property type="match status" value="1"/>
</dbReference>
<dbReference type="OrthoDB" id="196847at2759"/>
<comment type="subcellular location">
    <subcellularLocation>
        <location evidence="2">Mitochondrion matrix</location>
    </subcellularLocation>
</comment>
<dbReference type="PANTHER" id="PTHR18866:SF33">
    <property type="entry name" value="METHYLCROTONOYL-COA CARBOXYLASE SUBUNIT ALPHA, MITOCHONDRIAL-RELATED"/>
    <property type="match status" value="1"/>
</dbReference>
<dbReference type="InterPro" id="IPR000089">
    <property type="entry name" value="Biotin_lipoyl"/>
</dbReference>
<dbReference type="InterPro" id="IPR011761">
    <property type="entry name" value="ATP-grasp"/>
</dbReference>
<feature type="domain" description="Biotin carboxylation" evidence="13">
    <location>
        <begin position="32"/>
        <end position="493"/>
    </location>
</feature>
<dbReference type="InParanoid" id="D8LKC3"/>
<dbReference type="eggNOG" id="KOG0238">
    <property type="taxonomic scope" value="Eukaryota"/>
</dbReference>
<dbReference type="Gene3D" id="2.40.50.100">
    <property type="match status" value="1"/>
</dbReference>
<dbReference type="Pfam" id="PF00289">
    <property type="entry name" value="Biotin_carb_N"/>
    <property type="match status" value="1"/>
</dbReference>
<dbReference type="PROSITE" id="PS50968">
    <property type="entry name" value="BIOTINYL_LIPOYL"/>
    <property type="match status" value="1"/>
</dbReference>
<dbReference type="Gene3D" id="3.30.1490.20">
    <property type="entry name" value="ATP-grasp fold, A domain"/>
    <property type="match status" value="1"/>
</dbReference>
<dbReference type="Gene3D" id="3.30.470.20">
    <property type="entry name" value="ATP-grasp fold, B domain"/>
    <property type="match status" value="1"/>
</dbReference>
<evidence type="ECO:0000256" key="6">
    <source>
        <dbReference type="ARBA" id="ARBA00022946"/>
    </source>
</evidence>
<dbReference type="SUPFAM" id="SSF51230">
    <property type="entry name" value="Single hybrid motif"/>
    <property type="match status" value="1"/>
</dbReference>
<dbReference type="Gene3D" id="3.40.50.20">
    <property type="match status" value="1"/>
</dbReference>
<dbReference type="CDD" id="cd06850">
    <property type="entry name" value="biotinyl_domain"/>
    <property type="match status" value="1"/>
</dbReference>
<evidence type="ECO:0000256" key="5">
    <source>
        <dbReference type="ARBA" id="ARBA00022840"/>
    </source>
</evidence>
<dbReference type="Pfam" id="PF02786">
    <property type="entry name" value="CPSase_L_D2"/>
    <property type="match status" value="1"/>
</dbReference>
<dbReference type="GO" id="GO:0004485">
    <property type="term" value="F:methylcrotonoyl-CoA carboxylase activity"/>
    <property type="evidence" value="ECO:0007669"/>
    <property type="project" value="TreeGrafter"/>
</dbReference>
<keyword evidence="4 9" id="KW-0547">Nucleotide-binding</keyword>
<dbReference type="FunFam" id="3.30.470.20:FF:000028">
    <property type="entry name" value="Methylcrotonoyl-CoA carboxylase subunit alpha, mitochondrial"/>
    <property type="match status" value="1"/>
</dbReference>
<evidence type="ECO:0000259" key="13">
    <source>
        <dbReference type="PROSITE" id="PS50979"/>
    </source>
</evidence>
<proteinExistence type="predicted"/>
<evidence type="ECO:0000256" key="9">
    <source>
        <dbReference type="PROSITE-ProRule" id="PRU00409"/>
    </source>
</evidence>
<dbReference type="STRING" id="2880.D8LKC3"/>
<dbReference type="OMA" id="HIWHGPH"/>
<dbReference type="InterPro" id="IPR005481">
    <property type="entry name" value="BC-like_N"/>
</dbReference>
<dbReference type="Pfam" id="PF02785">
    <property type="entry name" value="Biotin_carb_C"/>
    <property type="match status" value="1"/>
</dbReference>
<organism evidence="14 15">
    <name type="scientific">Ectocarpus siliculosus</name>
    <name type="common">Brown alga</name>
    <name type="synonym">Conferva siliculosa</name>
    <dbReference type="NCBI Taxonomy" id="2880"/>
    <lineage>
        <taxon>Eukaryota</taxon>
        <taxon>Sar</taxon>
        <taxon>Stramenopiles</taxon>
        <taxon>Ochrophyta</taxon>
        <taxon>PX clade</taxon>
        <taxon>Phaeophyceae</taxon>
        <taxon>Ectocarpales</taxon>
        <taxon>Ectocarpaceae</taxon>
        <taxon>Ectocarpus</taxon>
    </lineage>
</organism>
<dbReference type="EMBL" id="FN648478">
    <property type="protein sequence ID" value="CBN76068.1"/>
    <property type="molecule type" value="Genomic_DNA"/>
</dbReference>
<feature type="domain" description="Lipoyl-binding" evidence="11">
    <location>
        <begin position="666"/>
        <end position="741"/>
    </location>
</feature>
<keyword evidence="6" id="KW-0809">Transit peptide</keyword>
<name>D8LKC3_ECTSI</name>
<keyword evidence="5 9" id="KW-0067">ATP-binding</keyword>
<dbReference type="InterPro" id="IPR011054">
    <property type="entry name" value="Rudment_hybrid_motif"/>
</dbReference>
<dbReference type="FunFam" id="2.40.50.100:FF:000003">
    <property type="entry name" value="Acetyl-CoA carboxylase biotin carboxyl carrier protein"/>
    <property type="match status" value="1"/>
</dbReference>
<dbReference type="GO" id="GO:0046872">
    <property type="term" value="F:metal ion binding"/>
    <property type="evidence" value="ECO:0007669"/>
    <property type="project" value="InterPro"/>
</dbReference>
<feature type="compositionally biased region" description="Polar residues" evidence="10">
    <location>
        <begin position="664"/>
        <end position="675"/>
    </location>
</feature>
<dbReference type="PROSITE" id="PS50975">
    <property type="entry name" value="ATP_GRASP"/>
    <property type="match status" value="1"/>
</dbReference>
<dbReference type="InterPro" id="IPR011764">
    <property type="entry name" value="Biotin_carboxylation_dom"/>
</dbReference>
<dbReference type="SUPFAM" id="SSF52440">
    <property type="entry name" value="PreATP-grasp domain"/>
    <property type="match status" value="1"/>
</dbReference>
<accession>D8LKC3</accession>
<feature type="region of interest" description="Disordered" evidence="10">
    <location>
        <begin position="657"/>
        <end position="677"/>
    </location>
</feature>
<evidence type="ECO:0000256" key="8">
    <source>
        <dbReference type="ARBA" id="ARBA00023267"/>
    </source>
</evidence>
<keyword evidence="8" id="KW-0092">Biotin</keyword>
<evidence type="ECO:0000259" key="12">
    <source>
        <dbReference type="PROSITE" id="PS50975"/>
    </source>
</evidence>
<evidence type="ECO:0000313" key="14">
    <source>
        <dbReference type="EMBL" id="CBN76068.1"/>
    </source>
</evidence>
<dbReference type="SUPFAM" id="SSF51246">
    <property type="entry name" value="Rudiment single hybrid motif"/>
    <property type="match status" value="1"/>
</dbReference>
<dbReference type="InterPro" id="IPR050856">
    <property type="entry name" value="Biotin_carboxylase_complex"/>
</dbReference>
<dbReference type="GO" id="GO:0005524">
    <property type="term" value="F:ATP binding"/>
    <property type="evidence" value="ECO:0007669"/>
    <property type="project" value="UniProtKB-UniRule"/>
</dbReference>
<evidence type="ECO:0000256" key="10">
    <source>
        <dbReference type="SAM" id="MobiDB-lite"/>
    </source>
</evidence>
<dbReference type="InterPro" id="IPR005482">
    <property type="entry name" value="Biotin_COase_C"/>
</dbReference>
<keyword evidence="3" id="KW-0436">Ligase</keyword>
<evidence type="ECO:0000256" key="3">
    <source>
        <dbReference type="ARBA" id="ARBA00022598"/>
    </source>
</evidence>